<reference evidence="12" key="1">
    <citation type="submission" date="2021-08" db="EMBL/GenBank/DDBJ databases">
        <authorList>
            <person name="Nwanade C."/>
            <person name="Wang M."/>
            <person name="Masoudi A."/>
            <person name="Yu Z."/>
            <person name="Liu J."/>
        </authorList>
    </citation>
    <scope>NUCLEOTIDE SEQUENCE</scope>
    <source>
        <strain evidence="12">S056</strain>
    </source>
</reference>
<dbReference type="EMBL" id="CP080776">
    <property type="protein sequence ID" value="UWP95028.1"/>
    <property type="molecule type" value="Genomic_DNA"/>
</dbReference>
<feature type="domain" description="Tripartite ATP-independent periplasmic transporters DctQ component" evidence="10">
    <location>
        <begin position="59"/>
        <end position="192"/>
    </location>
</feature>
<name>A0A9Q9LZ14_9RHOB</name>
<feature type="transmembrane region" description="Helical" evidence="9">
    <location>
        <begin position="470"/>
        <end position="493"/>
    </location>
</feature>
<evidence type="ECO:0000256" key="7">
    <source>
        <dbReference type="ARBA" id="ARBA00023136"/>
    </source>
</evidence>
<accession>A0A9Q9LZ14</accession>
<feature type="transmembrane region" description="Helical" evidence="9">
    <location>
        <begin position="670"/>
        <end position="691"/>
    </location>
</feature>
<feature type="transmembrane region" description="Helical" evidence="9">
    <location>
        <begin position="85"/>
        <end position="101"/>
    </location>
</feature>
<evidence type="ECO:0000256" key="2">
    <source>
        <dbReference type="ARBA" id="ARBA00022448"/>
    </source>
</evidence>
<feature type="transmembrane region" description="Helical" evidence="9">
    <location>
        <begin position="122"/>
        <end position="140"/>
    </location>
</feature>
<feature type="transmembrane region" description="Helical" evidence="9">
    <location>
        <begin position="210"/>
        <end position="229"/>
    </location>
</feature>
<dbReference type="InterPro" id="IPR055348">
    <property type="entry name" value="DctQ"/>
</dbReference>
<feature type="domain" description="TRAP C4-dicarboxylate transport system permease DctM subunit" evidence="11">
    <location>
        <begin position="241"/>
        <end position="686"/>
    </location>
</feature>
<dbReference type="PANTHER" id="PTHR33362:SF7">
    <property type="entry name" value="SLL1103 PROTEIN"/>
    <property type="match status" value="1"/>
</dbReference>
<evidence type="ECO:0000259" key="11">
    <source>
        <dbReference type="Pfam" id="PF06808"/>
    </source>
</evidence>
<evidence type="ECO:0000256" key="8">
    <source>
        <dbReference type="RuleBase" id="RU369079"/>
    </source>
</evidence>
<feature type="transmembrane region" description="Helical" evidence="9">
    <location>
        <begin position="51"/>
        <end position="73"/>
    </location>
</feature>
<dbReference type="NCBIfam" id="TIGR00786">
    <property type="entry name" value="dctM"/>
    <property type="match status" value="1"/>
</dbReference>
<evidence type="ECO:0000256" key="4">
    <source>
        <dbReference type="ARBA" id="ARBA00022519"/>
    </source>
</evidence>
<dbReference type="Proteomes" id="UP001057991">
    <property type="component" value="Chromosome"/>
</dbReference>
<evidence type="ECO:0000256" key="6">
    <source>
        <dbReference type="ARBA" id="ARBA00022989"/>
    </source>
</evidence>
<comment type="function">
    <text evidence="8">Part of the tripartite ATP-independent periplasmic (TRAP) transport system.</text>
</comment>
<feature type="transmembrane region" description="Helical" evidence="9">
    <location>
        <begin position="241"/>
        <end position="272"/>
    </location>
</feature>
<feature type="transmembrane region" description="Helical" evidence="9">
    <location>
        <begin position="529"/>
        <end position="550"/>
    </location>
</feature>
<dbReference type="PANTHER" id="PTHR33362">
    <property type="entry name" value="SIALIC ACID TRAP TRANSPORTER PERMEASE PROTEIN SIAT-RELATED"/>
    <property type="match status" value="1"/>
</dbReference>
<evidence type="ECO:0000313" key="12">
    <source>
        <dbReference type="EMBL" id="UWP95028.1"/>
    </source>
</evidence>
<feature type="transmembrane region" description="Helical" evidence="9">
    <location>
        <begin position="389"/>
        <end position="412"/>
    </location>
</feature>
<comment type="subcellular location">
    <subcellularLocation>
        <location evidence="1 8">Cell inner membrane</location>
        <topology evidence="1 8">Multi-pass membrane protein</topology>
    </subcellularLocation>
</comment>
<dbReference type="InterPro" id="IPR004681">
    <property type="entry name" value="TRAP_DctM"/>
</dbReference>
<feature type="transmembrane region" description="Helical" evidence="9">
    <location>
        <begin position="347"/>
        <end position="377"/>
    </location>
</feature>
<evidence type="ECO:0000256" key="5">
    <source>
        <dbReference type="ARBA" id="ARBA00022692"/>
    </source>
</evidence>
<dbReference type="RefSeq" id="WP_311196740.1">
    <property type="nucleotide sequence ID" value="NZ_CP080776.1"/>
</dbReference>
<evidence type="ECO:0000256" key="3">
    <source>
        <dbReference type="ARBA" id="ARBA00022475"/>
    </source>
</evidence>
<feature type="transmembrane region" description="Helical" evidence="9">
    <location>
        <begin position="167"/>
        <end position="189"/>
    </location>
</feature>
<keyword evidence="7 9" id="KW-0472">Membrane</keyword>
<dbReference type="Pfam" id="PF04290">
    <property type="entry name" value="DctQ"/>
    <property type="match status" value="1"/>
</dbReference>
<dbReference type="Pfam" id="PF06808">
    <property type="entry name" value="DctM"/>
    <property type="match status" value="1"/>
</dbReference>
<keyword evidence="3" id="KW-1003">Cell membrane</keyword>
<dbReference type="InterPro" id="IPR010656">
    <property type="entry name" value="DctM"/>
</dbReference>
<evidence type="ECO:0000256" key="1">
    <source>
        <dbReference type="ARBA" id="ARBA00004429"/>
    </source>
</evidence>
<dbReference type="AlphaFoldDB" id="A0A9Q9LZ14"/>
<keyword evidence="6 9" id="KW-1133">Transmembrane helix</keyword>
<evidence type="ECO:0000313" key="13">
    <source>
        <dbReference type="Proteomes" id="UP001057991"/>
    </source>
</evidence>
<feature type="transmembrane region" description="Helical" evidence="9">
    <location>
        <begin position="562"/>
        <end position="588"/>
    </location>
</feature>
<feature type="transmembrane region" description="Helical" evidence="9">
    <location>
        <begin position="499"/>
        <end position="517"/>
    </location>
</feature>
<keyword evidence="4 8" id="KW-0997">Cell inner membrane</keyword>
<dbReference type="GO" id="GO:0022857">
    <property type="term" value="F:transmembrane transporter activity"/>
    <property type="evidence" value="ECO:0007669"/>
    <property type="project" value="UniProtKB-UniRule"/>
</dbReference>
<keyword evidence="2 8" id="KW-0813">Transport</keyword>
<gene>
    <name evidence="12" type="ORF">K3X48_12655</name>
</gene>
<evidence type="ECO:0000256" key="9">
    <source>
        <dbReference type="SAM" id="Phobius"/>
    </source>
</evidence>
<organism evidence="12 13">
    <name type="scientific">Aliiroseovarius crassostreae</name>
    <dbReference type="NCBI Taxonomy" id="154981"/>
    <lineage>
        <taxon>Bacteria</taxon>
        <taxon>Pseudomonadati</taxon>
        <taxon>Pseudomonadota</taxon>
        <taxon>Alphaproteobacteria</taxon>
        <taxon>Rhodobacterales</taxon>
        <taxon>Paracoccaceae</taxon>
        <taxon>Aliiroseovarius</taxon>
    </lineage>
</organism>
<feature type="transmembrane region" description="Helical" evidence="9">
    <location>
        <begin position="424"/>
        <end position="449"/>
    </location>
</feature>
<feature type="transmembrane region" description="Helical" evidence="9">
    <location>
        <begin position="301"/>
        <end position="323"/>
    </location>
</feature>
<dbReference type="GO" id="GO:0005886">
    <property type="term" value="C:plasma membrane"/>
    <property type="evidence" value="ECO:0007669"/>
    <property type="project" value="UniProtKB-SubCell"/>
</dbReference>
<proteinExistence type="predicted"/>
<feature type="transmembrane region" description="Helical" evidence="9">
    <location>
        <begin position="600"/>
        <end position="618"/>
    </location>
</feature>
<sequence length="696" mass="75357">MAQNVTQNIPAPNDPDLDPIDVYEHILEHEDRDTQVTAVAIDKTVKTVGNLVMWANLLLVAAIVTQVALRYLFNVNLPKLDEVQWHFYGLVTMVGISYALVTDSHVRVDILHMQLSRRAQRVIEVIGILALLVPFIYLMVDQGYDYFYESWRVNERSDSPTGLPARWALKAVIPASFVLLALAAVARLIHDAHAIFVAHTEEREGKDLRLILWALVGFAVVATGLTFLVESTEEKLVIAMFLTFIALLFTGFPVAWTLAGVGVAYCGLAYLFDNDLMAWTGLESTFTGLDYLTLGAVVNRVYATMSNAVLVALPMFIFMGLMLDESGVAERLMTAMQRLFGTVRGGLAITVTMIGIILAASTGIIGASVVLLGVLSLPSMMEQKYSPSLAAGVVSASGTLGILIPPSIMLVIMADQMALSVGDLFMAAVFPGVIIGGLYLTYIFVIALIKRDVAPVPEGATRPDWDAVKDVLIAVLPTLGLILAVLGSIFAGLTTPTEASGVGALGATLLALGYRKLTLRKLVNVLKATYNTTAYIFAIFLGATVFSYVLRELGGDALIEDMIHGAGLGANGTVFMILFIVFLLGFVLDWIEITLIVLPLMRPIVNALGLDIPGFGAIDEPALVWFVILVAVTLQTSFLTPPVGFALFYLKGVCPPEIRLTDIYKGIIPFVLLQLLGLMLVFLWPALATWLPSVAY</sequence>
<evidence type="ECO:0000259" key="10">
    <source>
        <dbReference type="Pfam" id="PF04290"/>
    </source>
</evidence>
<feature type="transmembrane region" description="Helical" evidence="9">
    <location>
        <begin position="624"/>
        <end position="650"/>
    </location>
</feature>
<protein>
    <submittedName>
        <fullName evidence="12">TRAP transporter large permease subunit</fullName>
    </submittedName>
</protein>
<keyword evidence="5 9" id="KW-0812">Transmembrane</keyword>